<dbReference type="AlphaFoldDB" id="A0A2K9LYE1"/>
<dbReference type="EMBL" id="CP025543">
    <property type="protein sequence ID" value="AUM62764.1"/>
    <property type="molecule type" value="Genomic_DNA"/>
</dbReference>
<name>A0A2K9LYE1_SPISQ</name>
<organism evidence="1 2">
    <name type="scientific">Spiroplasma monobiae MQ-1</name>
    <dbReference type="NCBI Taxonomy" id="1336748"/>
    <lineage>
        <taxon>Bacteria</taxon>
        <taxon>Bacillati</taxon>
        <taxon>Mycoplasmatota</taxon>
        <taxon>Mollicutes</taxon>
        <taxon>Entomoplasmatales</taxon>
        <taxon>Spiroplasmataceae</taxon>
        <taxon>Spiroplasma</taxon>
    </lineage>
</organism>
<accession>A0A2K9LYE1</accession>
<sequence>MNLLLGLIASVGLTSPAANVINNINLNNAIIENINEYEKVDLTKIKLDPITINVEGISAKSEEEIIEYITLEILFASNDEIIVDALFDYLDNPKLWSLSGYNFVLPKPGESINTKLYYRPLGGHPIYKGVIATELTIKNGDEVIEENLKDYITTTNLGTIVNPNEDLIYKLVLDKNPDLKLNMFEIKEYTYDKVVLEGKEQFKSQTAEIYFKSQIKFENSFKSKDLSVKAYNSTQYQRDSFVLTHNPVFGKNNFTNYFSTIRFDYTGKSAIENQSSLLPLNHKGTLAHNIGSGKQEIWNRKYSGTVNWNESMAHVQSKWTNDNKLEIVFDVEVRAYASWINAYYSRAEGQLNIDNVIIE</sequence>
<dbReference type="RefSeq" id="WP_101780817.1">
    <property type="nucleotide sequence ID" value="NZ_CP025543.1"/>
</dbReference>
<dbReference type="KEGG" id="smoo:SMONO_v1c05150"/>
<proteinExistence type="predicted"/>
<evidence type="ECO:0000313" key="1">
    <source>
        <dbReference type="EMBL" id="AUM62764.1"/>
    </source>
</evidence>
<keyword evidence="2" id="KW-1185">Reference proteome</keyword>
<reference evidence="1 2" key="1">
    <citation type="submission" date="2017-12" db="EMBL/GenBank/DDBJ databases">
        <title>Complete genome sequence of Spiroplasma monobiae MQ-1 (ATCC 33825).</title>
        <authorList>
            <person name="Tsai Y.-M."/>
            <person name="Lo W.-S."/>
            <person name="Wu P.-S."/>
            <person name="Cho S.-T."/>
            <person name="Kuo C.-H."/>
        </authorList>
    </citation>
    <scope>NUCLEOTIDE SEQUENCE [LARGE SCALE GENOMIC DNA]</scope>
    <source>
        <strain evidence="1 2">MQ-1</strain>
    </source>
</reference>
<gene>
    <name evidence="1" type="ORF">SMONO_v1c05150</name>
</gene>
<protein>
    <submittedName>
        <fullName evidence="1">Uncharacterized protein</fullName>
    </submittedName>
</protein>
<evidence type="ECO:0000313" key="2">
    <source>
        <dbReference type="Proteomes" id="UP000234790"/>
    </source>
</evidence>
<dbReference type="OrthoDB" id="389210at2"/>
<dbReference type="Proteomes" id="UP000234790">
    <property type="component" value="Chromosome"/>
</dbReference>